<dbReference type="GO" id="GO:0046306">
    <property type="term" value="P:alkanesulfonate catabolic process"/>
    <property type="evidence" value="ECO:0007669"/>
    <property type="project" value="TreeGrafter"/>
</dbReference>
<dbReference type="Gene3D" id="3.20.20.30">
    <property type="entry name" value="Luciferase-like domain"/>
    <property type="match status" value="1"/>
</dbReference>
<evidence type="ECO:0000259" key="5">
    <source>
        <dbReference type="Pfam" id="PF00296"/>
    </source>
</evidence>
<dbReference type="AlphaFoldDB" id="A0A9X3S5Z8"/>
<dbReference type="NCBIfam" id="TIGR03560">
    <property type="entry name" value="F420_Rv1855c"/>
    <property type="match status" value="1"/>
</dbReference>
<dbReference type="PANTHER" id="PTHR42847:SF8">
    <property type="entry name" value="CONSERVED PROTEIN"/>
    <property type="match status" value="1"/>
</dbReference>
<name>A0A9X3S5Z8_9ACTN</name>
<accession>A0A9X3S5Z8</accession>
<dbReference type="PANTHER" id="PTHR42847">
    <property type="entry name" value="ALKANESULFONATE MONOOXYGENASE"/>
    <property type="match status" value="1"/>
</dbReference>
<dbReference type="SUPFAM" id="SSF51679">
    <property type="entry name" value="Bacterial luciferase-like"/>
    <property type="match status" value="1"/>
</dbReference>
<keyword evidence="1" id="KW-0285">Flavoprotein</keyword>
<keyword evidence="2" id="KW-0288">FMN</keyword>
<dbReference type="InterPro" id="IPR036661">
    <property type="entry name" value="Luciferase-like_sf"/>
</dbReference>
<evidence type="ECO:0000256" key="1">
    <source>
        <dbReference type="ARBA" id="ARBA00022630"/>
    </source>
</evidence>
<gene>
    <name evidence="6" type="ORF">OM076_18115</name>
</gene>
<dbReference type="InterPro" id="IPR050172">
    <property type="entry name" value="SsuD_RutA_monooxygenase"/>
</dbReference>
<keyword evidence="4" id="KW-0503">Monooxygenase</keyword>
<feature type="domain" description="Luciferase-like" evidence="5">
    <location>
        <begin position="10"/>
        <end position="251"/>
    </location>
</feature>
<protein>
    <submittedName>
        <fullName evidence="6">TIGR03560 family F420-dependent LLM class oxidoreductase</fullName>
    </submittedName>
</protein>
<dbReference type="Proteomes" id="UP001149140">
    <property type="component" value="Unassembled WGS sequence"/>
</dbReference>
<dbReference type="RefSeq" id="WP_270041430.1">
    <property type="nucleotide sequence ID" value="NZ_JAPDOD010000017.1"/>
</dbReference>
<organism evidence="6 7">
    <name type="scientific">Solirubrobacter ginsenosidimutans</name>
    <dbReference type="NCBI Taxonomy" id="490573"/>
    <lineage>
        <taxon>Bacteria</taxon>
        <taxon>Bacillati</taxon>
        <taxon>Actinomycetota</taxon>
        <taxon>Thermoleophilia</taxon>
        <taxon>Solirubrobacterales</taxon>
        <taxon>Solirubrobacteraceae</taxon>
        <taxon>Solirubrobacter</taxon>
    </lineage>
</organism>
<evidence type="ECO:0000313" key="7">
    <source>
        <dbReference type="Proteomes" id="UP001149140"/>
    </source>
</evidence>
<reference evidence="6" key="1">
    <citation type="submission" date="2022-10" db="EMBL/GenBank/DDBJ databases">
        <title>The WGS of Solirubrobacter ginsenosidimutans DSM 21036.</title>
        <authorList>
            <person name="Jiang Z."/>
        </authorList>
    </citation>
    <scope>NUCLEOTIDE SEQUENCE</scope>
    <source>
        <strain evidence="6">DSM 21036</strain>
    </source>
</reference>
<sequence length="285" mass="31693">MGLRFGIHSGQQNAASFDEYLAIWKFAEEVELNWASVFDHFQPIQSDPTGPCFEGFTLLAAMAAHTTRLACGIIVSGVTYRHPAVVANMATTIDHISGGRMEFGIGAAWNEEEHGEYGIDFPRIGVRMDMLDEACHVLRALWTEKRANFEGEHYTLTEAQNEPKPLQSPMPLWIGGSGEKRTLRIVAEHATGWNTFHGDPAEYRHKLDVLERHCADVGRDPAEIRKQVVMRTDVAAAMTSEQIVEALLPHKAMGVEDFLVSARPPADFATIERWAREVGPALRTA</sequence>
<dbReference type="InterPro" id="IPR019952">
    <property type="entry name" value="F420_OxRdatse_Rv1855c_pred"/>
</dbReference>
<comment type="caution">
    <text evidence="6">The sequence shown here is derived from an EMBL/GenBank/DDBJ whole genome shotgun (WGS) entry which is preliminary data.</text>
</comment>
<evidence type="ECO:0000256" key="3">
    <source>
        <dbReference type="ARBA" id="ARBA00023002"/>
    </source>
</evidence>
<evidence type="ECO:0000256" key="4">
    <source>
        <dbReference type="ARBA" id="ARBA00023033"/>
    </source>
</evidence>
<dbReference type="EMBL" id="JAPDOD010000017">
    <property type="protein sequence ID" value="MDA0162193.1"/>
    <property type="molecule type" value="Genomic_DNA"/>
</dbReference>
<evidence type="ECO:0000313" key="6">
    <source>
        <dbReference type="EMBL" id="MDA0162193.1"/>
    </source>
</evidence>
<dbReference type="GO" id="GO:0008726">
    <property type="term" value="F:alkanesulfonate monooxygenase activity"/>
    <property type="evidence" value="ECO:0007669"/>
    <property type="project" value="TreeGrafter"/>
</dbReference>
<dbReference type="InterPro" id="IPR011251">
    <property type="entry name" value="Luciferase-like_dom"/>
</dbReference>
<keyword evidence="3" id="KW-0560">Oxidoreductase</keyword>
<evidence type="ECO:0000256" key="2">
    <source>
        <dbReference type="ARBA" id="ARBA00022643"/>
    </source>
</evidence>
<dbReference type="Pfam" id="PF00296">
    <property type="entry name" value="Bac_luciferase"/>
    <property type="match status" value="1"/>
</dbReference>
<keyword evidence="7" id="KW-1185">Reference proteome</keyword>
<proteinExistence type="predicted"/>